<feature type="compositionally biased region" description="Acidic residues" evidence="8">
    <location>
        <begin position="118"/>
        <end position="128"/>
    </location>
</feature>
<gene>
    <name evidence="12" type="ORF">CSUI_003302</name>
</gene>
<dbReference type="SUPFAM" id="SSF52540">
    <property type="entry name" value="P-loop containing nucleoside triphosphate hydrolases"/>
    <property type="match status" value="2"/>
</dbReference>
<dbReference type="InterPro" id="IPR027417">
    <property type="entry name" value="P-loop_NTPase"/>
</dbReference>
<dbReference type="SMART" id="SM00490">
    <property type="entry name" value="HELICc"/>
    <property type="match status" value="1"/>
</dbReference>
<dbReference type="Pfam" id="PF00271">
    <property type="entry name" value="Helicase_C"/>
    <property type="match status" value="1"/>
</dbReference>
<dbReference type="VEuPathDB" id="ToxoDB:CSUI_003302"/>
<comment type="caution">
    <text evidence="12">The sequence shown here is derived from an EMBL/GenBank/DDBJ whole genome shotgun (WGS) entry which is preliminary data.</text>
</comment>
<dbReference type="SMART" id="SM00487">
    <property type="entry name" value="DEXDc"/>
    <property type="match status" value="1"/>
</dbReference>
<accession>A0A2C6L5J2</accession>
<feature type="region of interest" description="Disordered" evidence="8">
    <location>
        <begin position="1073"/>
        <end position="1093"/>
    </location>
</feature>
<keyword evidence="13" id="KW-1185">Reference proteome</keyword>
<dbReference type="InterPro" id="IPR011545">
    <property type="entry name" value="DEAD/DEAH_box_helicase_dom"/>
</dbReference>
<keyword evidence="5 7" id="KW-0694">RNA-binding</keyword>
<evidence type="ECO:0000256" key="6">
    <source>
        <dbReference type="PROSITE-ProRule" id="PRU00552"/>
    </source>
</evidence>
<evidence type="ECO:0000259" key="9">
    <source>
        <dbReference type="PROSITE" id="PS51192"/>
    </source>
</evidence>
<name>A0A2C6L5J2_9APIC</name>
<keyword evidence="3 7" id="KW-0347">Helicase</keyword>
<dbReference type="InterPro" id="IPR025313">
    <property type="entry name" value="SPB4-like_CTE"/>
</dbReference>
<feature type="compositionally biased region" description="Basic and acidic residues" evidence="8">
    <location>
        <begin position="408"/>
        <end position="419"/>
    </location>
</feature>
<feature type="region of interest" description="Disordered" evidence="8">
    <location>
        <begin position="1"/>
        <end position="128"/>
    </location>
</feature>
<feature type="region of interest" description="Disordered" evidence="8">
    <location>
        <begin position="147"/>
        <end position="179"/>
    </location>
</feature>
<reference evidence="12 13" key="1">
    <citation type="journal article" date="2017" name="Int. J. Parasitol.">
        <title>The genome of the protozoan parasite Cystoisospora suis and a reverse vaccinology approach to identify vaccine candidates.</title>
        <authorList>
            <person name="Palmieri N."/>
            <person name="Shrestha A."/>
            <person name="Ruttkowski B."/>
            <person name="Beck T."/>
            <person name="Vogl C."/>
            <person name="Tomley F."/>
            <person name="Blake D.P."/>
            <person name="Joachim A."/>
        </authorList>
    </citation>
    <scope>NUCLEOTIDE SEQUENCE [LARGE SCALE GENOMIC DNA]</scope>
    <source>
        <strain evidence="12 13">Wien I</strain>
    </source>
</reference>
<evidence type="ECO:0000256" key="7">
    <source>
        <dbReference type="RuleBase" id="RU365068"/>
    </source>
</evidence>
<dbReference type="EC" id="3.6.4.13" evidence="7"/>
<evidence type="ECO:0000313" key="13">
    <source>
        <dbReference type="Proteomes" id="UP000221165"/>
    </source>
</evidence>
<keyword evidence="4 7" id="KW-0067">ATP-binding</keyword>
<feature type="compositionally biased region" description="Polar residues" evidence="8">
    <location>
        <begin position="1148"/>
        <end position="1159"/>
    </location>
</feature>
<feature type="compositionally biased region" description="Acidic residues" evidence="8">
    <location>
        <begin position="743"/>
        <end position="764"/>
    </location>
</feature>
<dbReference type="RefSeq" id="XP_067924529.1">
    <property type="nucleotide sequence ID" value="XM_068063500.1"/>
</dbReference>
<sequence>MARPLVPRGGPGGPELRHPKGRKSAFRGSTPSSKKRKIGTDGFASGDDFSRSTGAEPKQIHVSPESRTDTLPYSPGGKKKRRIVNNLSRRPGAHLATSASPLPPGNQRGRGGSPTNSDVDDEEGNTIDEGCEVQGDLRTLESECQSVALGEQGENEEGSDETEAEEEESDDDDDDDSCLFSPFPFSVMEGVLHTRLVRTLQHHGFKRPTEIQELAIPTVLHGHDTLIQSYTGSGKTLCFALPLLQQLLQQHERSGKQLDRRDGTRCLLLLPTRELAAQAWTQISRLAQLFPWIVVAAITGGEKKQSEKRRLRAGVTVLLCTPGRLLDHLTTTSAFQVPYLHLVVLDEADRLLDMGFEAKIRKIMTLLSEKKEEQLQMREMRRELLSETREEERENAEDEDETDGALEGSRDDEGKGGADTVQHFHERSQLLQANGKRKKHNKGLLKDKQLAVSSMCGSQLSSDSTDWLCIRKPEDGFQVIMASATLTTQVQRLAAFCLRHEPQWVSLERYRPALRGRRAELEDEQDNTKAKGVRATMIDTKNPDVSESSSTSDSSSVTFPCCCMLTPEPSSREAVDTDLVGASTPWDPDVEANDEMDADVCSGTTENARQGKKEVFHVPEQLRQYFVKVQSRTRLLPLLSLLLEVAKKGKGKAVVFLSCCDAVEYLHSLCTRLKWPGMILDRAQKQRQIEQLKVLRSMKEKHVARLQKAVKDMEKQKRKIRKQSKAYDEDERPRGLDSRCDNDAVDDGTDSSDGDEDATDEEEDVGDELLGDFIFNGVKMYKLHGQMNRDDRIGYLKDFSDAPGSAVLFATDVAARGLNLPYVNWIAQFDLPQQAEEYVHRIGRTARLGKEGNAVLFVLDCEAGYVNYLQSRGITLNEMDESCMLATLFKTHMPEYLRRIDNASAFLIKQFSQFVSARHSLLQTARKAFLGTLRSFRALSKETRQICTHAALHTGHMASSFCLNEAPRLAAFNLRRGAPSTGIDGPSTAGSNDSRERPHHSPAGHTRSVERPSRPARGVTAQKKGSQLLKHNVSGAPGKTRKPKLKVTRGFTRIGKTNDDDGIIESVQPCFGSPKRHEADHNHASGTANGESAAFLKGTPEAIAFAAKRLREKGEVLSSKAGGRQKNKTSTSASRLPAKIPRQKESRNFFTDSRTQRAGSSIAVLSKRKGKAEPRKTREQHSSRKQDIRKKHSDQGAARVQGGSRMRRLANSEFAC</sequence>
<feature type="region of interest" description="Disordered" evidence="8">
    <location>
        <begin position="1115"/>
        <end position="1216"/>
    </location>
</feature>
<comment type="similarity">
    <text evidence="7">Belongs to the DEAD box helicase family.</text>
</comment>
<dbReference type="Gene3D" id="3.40.50.300">
    <property type="entry name" value="P-loop containing nucleotide triphosphate hydrolases"/>
    <property type="match status" value="2"/>
</dbReference>
<feature type="region of interest" description="Disordered" evidence="8">
    <location>
        <begin position="977"/>
        <end position="1046"/>
    </location>
</feature>
<dbReference type="InterPro" id="IPR000629">
    <property type="entry name" value="RNA-helicase_DEAD-box_CS"/>
</dbReference>
<dbReference type="Pfam" id="PF00270">
    <property type="entry name" value="DEAD"/>
    <property type="match status" value="1"/>
</dbReference>
<evidence type="ECO:0000256" key="5">
    <source>
        <dbReference type="ARBA" id="ARBA00022884"/>
    </source>
</evidence>
<dbReference type="SMART" id="SM01178">
    <property type="entry name" value="DUF4217"/>
    <property type="match status" value="1"/>
</dbReference>
<evidence type="ECO:0000259" key="10">
    <source>
        <dbReference type="PROSITE" id="PS51194"/>
    </source>
</evidence>
<dbReference type="PROSITE" id="PS51195">
    <property type="entry name" value="Q_MOTIF"/>
    <property type="match status" value="1"/>
</dbReference>
<feature type="compositionally biased region" description="Basic and acidic residues" evidence="8">
    <location>
        <begin position="1171"/>
        <end position="1186"/>
    </location>
</feature>
<evidence type="ECO:0000256" key="1">
    <source>
        <dbReference type="ARBA" id="ARBA00022741"/>
    </source>
</evidence>
<evidence type="ECO:0000256" key="3">
    <source>
        <dbReference type="ARBA" id="ARBA00022806"/>
    </source>
</evidence>
<dbReference type="PROSITE" id="PS00039">
    <property type="entry name" value="DEAD_ATP_HELICASE"/>
    <property type="match status" value="1"/>
</dbReference>
<proteinExistence type="inferred from homology"/>
<dbReference type="GeneID" id="94426711"/>
<comment type="function">
    <text evidence="7">RNA helicase.</text>
</comment>
<dbReference type="AlphaFoldDB" id="A0A2C6L5J2"/>
<dbReference type="InterPro" id="IPR014014">
    <property type="entry name" value="RNA_helicase_DEAD_Q_motif"/>
</dbReference>
<feature type="domain" description="Helicase ATP-binding" evidence="9">
    <location>
        <begin position="216"/>
        <end position="504"/>
    </location>
</feature>
<dbReference type="OrthoDB" id="422663at2759"/>
<dbReference type="InterPro" id="IPR014001">
    <property type="entry name" value="Helicase_ATP-bd"/>
</dbReference>
<dbReference type="EMBL" id="MIGC01001439">
    <property type="protein sequence ID" value="PHJ22852.1"/>
    <property type="molecule type" value="Genomic_DNA"/>
</dbReference>
<dbReference type="GO" id="GO:0003723">
    <property type="term" value="F:RNA binding"/>
    <property type="evidence" value="ECO:0007669"/>
    <property type="project" value="UniProtKB-UniRule"/>
</dbReference>
<evidence type="ECO:0000259" key="11">
    <source>
        <dbReference type="PROSITE" id="PS51195"/>
    </source>
</evidence>
<dbReference type="InterPro" id="IPR001650">
    <property type="entry name" value="Helicase_C-like"/>
</dbReference>
<keyword evidence="2 7" id="KW-0378">Hydrolase</keyword>
<protein>
    <recommendedName>
        <fullName evidence="7">ATP-dependent RNA helicase</fullName>
        <ecNumber evidence="7">3.6.4.13</ecNumber>
    </recommendedName>
</protein>
<dbReference type="GO" id="GO:0005524">
    <property type="term" value="F:ATP binding"/>
    <property type="evidence" value="ECO:0007669"/>
    <property type="project" value="UniProtKB-UniRule"/>
</dbReference>
<feature type="compositionally biased region" description="Acidic residues" evidence="8">
    <location>
        <begin position="153"/>
        <end position="177"/>
    </location>
</feature>
<feature type="region of interest" description="Disordered" evidence="8">
    <location>
        <begin position="386"/>
        <end position="419"/>
    </location>
</feature>
<evidence type="ECO:0000256" key="8">
    <source>
        <dbReference type="SAM" id="MobiDB-lite"/>
    </source>
</evidence>
<feature type="domain" description="Helicase C-terminal" evidence="10">
    <location>
        <begin position="712"/>
        <end position="897"/>
    </location>
</feature>
<feature type="domain" description="DEAD-box RNA helicase Q" evidence="11">
    <location>
        <begin position="185"/>
        <end position="213"/>
    </location>
</feature>
<comment type="domain">
    <text evidence="7">The Q motif is unique to and characteristic of the DEAD box family of RNA helicases and controls ATP binding and hydrolysis.</text>
</comment>
<evidence type="ECO:0000256" key="2">
    <source>
        <dbReference type="ARBA" id="ARBA00022801"/>
    </source>
</evidence>
<feature type="short sequence motif" description="Q motif" evidence="6">
    <location>
        <begin position="185"/>
        <end position="213"/>
    </location>
</feature>
<feature type="compositionally biased region" description="Basic and acidic residues" evidence="8">
    <location>
        <begin position="725"/>
        <end position="742"/>
    </location>
</feature>
<evidence type="ECO:0000256" key="4">
    <source>
        <dbReference type="ARBA" id="ARBA00022840"/>
    </source>
</evidence>
<dbReference type="Pfam" id="PF13959">
    <property type="entry name" value="CTE_SPB4"/>
    <property type="match status" value="1"/>
</dbReference>
<dbReference type="PROSITE" id="PS51192">
    <property type="entry name" value="HELICASE_ATP_BIND_1"/>
    <property type="match status" value="1"/>
</dbReference>
<feature type="region of interest" description="Disordered" evidence="8">
    <location>
        <begin position="710"/>
        <end position="764"/>
    </location>
</feature>
<dbReference type="GO" id="GO:0016887">
    <property type="term" value="F:ATP hydrolysis activity"/>
    <property type="evidence" value="ECO:0007669"/>
    <property type="project" value="RHEA"/>
</dbReference>
<feature type="compositionally biased region" description="Acidic residues" evidence="8">
    <location>
        <begin position="393"/>
        <end position="404"/>
    </location>
</feature>
<keyword evidence="1 7" id="KW-0547">Nucleotide-binding</keyword>
<comment type="catalytic activity">
    <reaction evidence="7">
        <text>ATP + H2O = ADP + phosphate + H(+)</text>
        <dbReference type="Rhea" id="RHEA:13065"/>
        <dbReference type="ChEBI" id="CHEBI:15377"/>
        <dbReference type="ChEBI" id="CHEBI:15378"/>
        <dbReference type="ChEBI" id="CHEBI:30616"/>
        <dbReference type="ChEBI" id="CHEBI:43474"/>
        <dbReference type="ChEBI" id="CHEBI:456216"/>
        <dbReference type="EC" id="3.6.4.13"/>
    </reaction>
</comment>
<dbReference type="GO" id="GO:0003724">
    <property type="term" value="F:RNA helicase activity"/>
    <property type="evidence" value="ECO:0007669"/>
    <property type="project" value="UniProtKB-EC"/>
</dbReference>
<evidence type="ECO:0000313" key="12">
    <source>
        <dbReference type="EMBL" id="PHJ22852.1"/>
    </source>
</evidence>
<dbReference type="CDD" id="cd18787">
    <property type="entry name" value="SF2_C_DEAD"/>
    <property type="match status" value="1"/>
</dbReference>
<dbReference type="PROSITE" id="PS51194">
    <property type="entry name" value="HELICASE_CTER"/>
    <property type="match status" value="1"/>
</dbReference>
<organism evidence="12 13">
    <name type="scientific">Cystoisospora suis</name>
    <dbReference type="NCBI Taxonomy" id="483139"/>
    <lineage>
        <taxon>Eukaryota</taxon>
        <taxon>Sar</taxon>
        <taxon>Alveolata</taxon>
        <taxon>Apicomplexa</taxon>
        <taxon>Conoidasida</taxon>
        <taxon>Coccidia</taxon>
        <taxon>Eucoccidiorida</taxon>
        <taxon>Eimeriorina</taxon>
        <taxon>Sarcocystidae</taxon>
        <taxon>Cystoisospora</taxon>
    </lineage>
</organism>
<dbReference type="PANTHER" id="PTHR24031">
    <property type="entry name" value="RNA HELICASE"/>
    <property type="match status" value="1"/>
</dbReference>
<dbReference type="Proteomes" id="UP000221165">
    <property type="component" value="Unassembled WGS sequence"/>
</dbReference>